<name>A0ABU3ATV1_9ACTN</name>
<organism evidence="1 2">
    <name type="scientific">Streptomyces lancefieldiae</name>
    <dbReference type="NCBI Taxonomy" id="3075520"/>
    <lineage>
        <taxon>Bacteria</taxon>
        <taxon>Bacillati</taxon>
        <taxon>Actinomycetota</taxon>
        <taxon>Actinomycetes</taxon>
        <taxon>Kitasatosporales</taxon>
        <taxon>Streptomycetaceae</taxon>
        <taxon>Streptomyces</taxon>
    </lineage>
</organism>
<comment type="caution">
    <text evidence="1">The sequence shown here is derived from an EMBL/GenBank/DDBJ whole genome shotgun (WGS) entry which is preliminary data.</text>
</comment>
<protein>
    <recommendedName>
        <fullName evidence="3">GIY-YIG domain-containing protein</fullName>
    </recommendedName>
</protein>
<evidence type="ECO:0000313" key="2">
    <source>
        <dbReference type="Proteomes" id="UP001180724"/>
    </source>
</evidence>
<reference evidence="1" key="1">
    <citation type="submission" date="2024-05" db="EMBL/GenBank/DDBJ databases">
        <title>30 novel species of actinomycetes from the DSMZ collection.</title>
        <authorList>
            <person name="Nouioui I."/>
        </authorList>
    </citation>
    <scope>NUCLEOTIDE SEQUENCE</scope>
    <source>
        <strain evidence="1">DSM 40712</strain>
    </source>
</reference>
<keyword evidence="2" id="KW-1185">Reference proteome</keyword>
<evidence type="ECO:0000313" key="1">
    <source>
        <dbReference type="EMBL" id="MDT0613612.1"/>
    </source>
</evidence>
<proteinExistence type="predicted"/>
<accession>A0ABU3ATV1</accession>
<dbReference type="RefSeq" id="WP_311576512.1">
    <property type="nucleotide sequence ID" value="NZ_JAVRFH010000030.1"/>
</dbReference>
<dbReference type="EMBL" id="JAVRFH010000030">
    <property type="protein sequence ID" value="MDT0613612.1"/>
    <property type="molecule type" value="Genomic_DNA"/>
</dbReference>
<sequence length="85" mass="9317">MSKAVYVVCGWSGRILYVGSTTVGVGTRFAQHAKDVSKTLDWTTAYVIPLSDDTPVRDVRRIEGRIGLAVGPERNKALPRITVSR</sequence>
<gene>
    <name evidence="1" type="ORF">RM812_25805</name>
</gene>
<dbReference type="Proteomes" id="UP001180724">
    <property type="component" value="Unassembled WGS sequence"/>
</dbReference>
<evidence type="ECO:0008006" key="3">
    <source>
        <dbReference type="Google" id="ProtNLM"/>
    </source>
</evidence>